<protein>
    <submittedName>
        <fullName evidence="1">Uncharacterized protein</fullName>
    </submittedName>
</protein>
<keyword evidence="2" id="KW-1185">Reference proteome</keyword>
<comment type="caution">
    <text evidence="1">The sequence shown here is derived from an EMBL/GenBank/DDBJ whole genome shotgun (WGS) entry which is preliminary data.</text>
</comment>
<name>A0A1X1YBU5_9MYCO</name>
<proteinExistence type="predicted"/>
<dbReference type="STRING" id="1108812.AWC16_18895"/>
<accession>A0A1X1YBU5</accession>
<gene>
    <name evidence="1" type="ORF">AWC16_18895</name>
</gene>
<sequence length="61" mass="7056">MRKRMFENYLVTSDLGTRGWMADDEEHAREQHLDAFPDEPILGVIPERLRGGAVNMTRGLR</sequence>
<dbReference type="EMBL" id="LQPG01000035">
    <property type="protein sequence ID" value="ORW08470.1"/>
    <property type="molecule type" value="Genomic_DNA"/>
</dbReference>
<evidence type="ECO:0000313" key="1">
    <source>
        <dbReference type="EMBL" id="ORW08470.1"/>
    </source>
</evidence>
<evidence type="ECO:0000313" key="2">
    <source>
        <dbReference type="Proteomes" id="UP000193866"/>
    </source>
</evidence>
<reference evidence="1 2" key="1">
    <citation type="submission" date="2016-01" db="EMBL/GenBank/DDBJ databases">
        <title>The new phylogeny of the genus Mycobacterium.</title>
        <authorList>
            <person name="Tarcisio F."/>
            <person name="Conor M."/>
            <person name="Antonella G."/>
            <person name="Elisabetta G."/>
            <person name="Giulia F.S."/>
            <person name="Sara T."/>
            <person name="Anna F."/>
            <person name="Clotilde B."/>
            <person name="Roberto B."/>
            <person name="Veronica D.S."/>
            <person name="Fabio R."/>
            <person name="Monica P."/>
            <person name="Olivier J."/>
            <person name="Enrico T."/>
            <person name="Nicola S."/>
        </authorList>
    </citation>
    <scope>NUCLEOTIDE SEQUENCE [LARGE SCALE GENOMIC DNA]</scope>
    <source>
        <strain evidence="1 2">DSM 45394</strain>
    </source>
</reference>
<organism evidence="1 2">
    <name type="scientific">Mycolicibacter longobardus</name>
    <dbReference type="NCBI Taxonomy" id="1108812"/>
    <lineage>
        <taxon>Bacteria</taxon>
        <taxon>Bacillati</taxon>
        <taxon>Actinomycetota</taxon>
        <taxon>Actinomycetes</taxon>
        <taxon>Mycobacteriales</taxon>
        <taxon>Mycobacteriaceae</taxon>
        <taxon>Mycolicibacter</taxon>
    </lineage>
</organism>
<dbReference type="Proteomes" id="UP000193866">
    <property type="component" value="Unassembled WGS sequence"/>
</dbReference>
<dbReference type="AlphaFoldDB" id="A0A1X1YBU5"/>